<name>G3MBF7_9CAUD</name>
<evidence type="ECO:0000313" key="2">
    <source>
        <dbReference type="Proteomes" id="UP000009273"/>
    </source>
</evidence>
<accession>G3MBF7</accession>
<protein>
    <submittedName>
        <fullName evidence="1">Gp89</fullName>
    </submittedName>
</protein>
<dbReference type="Proteomes" id="UP000009273">
    <property type="component" value="Segment"/>
</dbReference>
<dbReference type="InterPro" id="IPR036286">
    <property type="entry name" value="LexA/Signal_pep-like_sf"/>
</dbReference>
<dbReference type="KEGG" id="vg:18563307"/>
<proteinExistence type="predicted"/>
<evidence type="ECO:0000313" key="1">
    <source>
        <dbReference type="EMBL" id="AEO93357.1"/>
    </source>
</evidence>
<dbReference type="GeneID" id="18563307"/>
<dbReference type="SUPFAM" id="SSF51306">
    <property type="entry name" value="LexA/Signal peptidase"/>
    <property type="match status" value="1"/>
</dbReference>
<organism evidence="1 2">
    <name type="scientific">Bacillus phage G</name>
    <dbReference type="NCBI Taxonomy" id="2884420"/>
    <lineage>
        <taxon>Viruses</taxon>
        <taxon>Duplodnaviria</taxon>
        <taxon>Heunggongvirae</taxon>
        <taxon>Uroviricota</taxon>
        <taxon>Caudoviricetes</taxon>
        <taxon>Donellivirus</taxon>
        <taxon>Donellivirus gee</taxon>
    </lineage>
</organism>
<dbReference type="EMBL" id="JN638751">
    <property type="protein sequence ID" value="AEO93357.1"/>
    <property type="molecule type" value="Genomic_DNA"/>
</dbReference>
<gene>
    <name evidence="1" type="primary">89</name>
    <name evidence="1" type="ORF">G_89</name>
</gene>
<reference evidence="1 2" key="1">
    <citation type="submission" date="2011-09" db="EMBL/GenBank/DDBJ databases">
        <authorList>
            <person name="Pope W.H."/>
            <person name="Pedulla M.L."/>
            <person name="Ford M.E."/>
            <person name="Peebles C.L."/>
            <person name="Hatfull G.H."/>
            <person name="Hendrix R.W."/>
        </authorList>
    </citation>
    <scope>NUCLEOTIDE SEQUENCE [LARGE SCALE GENOMIC DNA]</scope>
    <source>
        <strain evidence="1">G</strain>
    </source>
</reference>
<keyword evidence="2" id="KW-1185">Reference proteome</keyword>
<sequence>MSKASMIAKMLQEGKTIERYKEAGNSMLPILKSKQPVTLEPVTIDIVLKENDIVFCRVKGNYYTHKITGIRNNQYQISNNRGFVNGWISRDKIFGKVTKIWDK</sequence>
<dbReference type="RefSeq" id="YP_009015398.1">
    <property type="nucleotide sequence ID" value="NC_023719.1"/>
</dbReference>